<gene>
    <name evidence="8" type="ORF">AVEN_137322_1</name>
</gene>
<evidence type="ECO:0000259" key="7">
    <source>
        <dbReference type="Pfam" id="PF17917"/>
    </source>
</evidence>
<keyword evidence="1" id="KW-0808">Transferase</keyword>
<dbReference type="EMBL" id="BGPR01000944">
    <property type="protein sequence ID" value="GBM40818.1"/>
    <property type="molecule type" value="Genomic_DNA"/>
</dbReference>
<dbReference type="PANTHER" id="PTHR37984">
    <property type="entry name" value="PROTEIN CBG26694"/>
    <property type="match status" value="1"/>
</dbReference>
<dbReference type="Proteomes" id="UP000499080">
    <property type="component" value="Unassembled WGS sequence"/>
</dbReference>
<reference evidence="8 9" key="1">
    <citation type="journal article" date="2019" name="Sci. Rep.">
        <title>Orb-weaving spider Araneus ventricosus genome elucidates the spidroin gene catalogue.</title>
        <authorList>
            <person name="Kono N."/>
            <person name="Nakamura H."/>
            <person name="Ohtoshi R."/>
            <person name="Moran D.A.P."/>
            <person name="Shinohara A."/>
            <person name="Yoshida Y."/>
            <person name="Fujiwara M."/>
            <person name="Mori M."/>
            <person name="Tomita M."/>
            <person name="Arakawa K."/>
        </authorList>
    </citation>
    <scope>NUCLEOTIDE SEQUENCE [LARGE SCALE GENOMIC DNA]</scope>
</reference>
<keyword evidence="2" id="KW-0548">Nucleotidyltransferase</keyword>
<evidence type="ECO:0000256" key="1">
    <source>
        <dbReference type="ARBA" id="ARBA00022679"/>
    </source>
</evidence>
<dbReference type="GO" id="GO:0003964">
    <property type="term" value="F:RNA-directed DNA polymerase activity"/>
    <property type="evidence" value="ECO:0007669"/>
    <property type="project" value="UniProtKB-KW"/>
</dbReference>
<evidence type="ECO:0000313" key="8">
    <source>
        <dbReference type="EMBL" id="GBM40818.1"/>
    </source>
</evidence>
<dbReference type="SUPFAM" id="SSF56672">
    <property type="entry name" value="DNA/RNA polymerases"/>
    <property type="match status" value="1"/>
</dbReference>
<dbReference type="CDD" id="cd09274">
    <property type="entry name" value="RNase_HI_RT_Ty3"/>
    <property type="match status" value="1"/>
</dbReference>
<keyword evidence="5" id="KW-0378">Hydrolase</keyword>
<name>A0A4Y2FJX0_ARAVE</name>
<dbReference type="Pfam" id="PF17917">
    <property type="entry name" value="RT_RNaseH"/>
    <property type="match status" value="1"/>
</dbReference>
<dbReference type="GO" id="GO:0004519">
    <property type="term" value="F:endonuclease activity"/>
    <property type="evidence" value="ECO:0007669"/>
    <property type="project" value="UniProtKB-KW"/>
</dbReference>
<proteinExistence type="predicted"/>
<dbReference type="AlphaFoldDB" id="A0A4Y2FJX0"/>
<evidence type="ECO:0000256" key="4">
    <source>
        <dbReference type="ARBA" id="ARBA00022759"/>
    </source>
</evidence>
<evidence type="ECO:0000256" key="5">
    <source>
        <dbReference type="ARBA" id="ARBA00022801"/>
    </source>
</evidence>
<dbReference type="InterPro" id="IPR043502">
    <property type="entry name" value="DNA/RNA_pol_sf"/>
</dbReference>
<dbReference type="PANTHER" id="PTHR37984:SF5">
    <property type="entry name" value="PROTEIN NYNRIN-LIKE"/>
    <property type="match status" value="1"/>
</dbReference>
<organism evidence="8 9">
    <name type="scientific">Araneus ventricosus</name>
    <name type="common">Orbweaver spider</name>
    <name type="synonym">Epeira ventricosa</name>
    <dbReference type="NCBI Taxonomy" id="182803"/>
    <lineage>
        <taxon>Eukaryota</taxon>
        <taxon>Metazoa</taxon>
        <taxon>Ecdysozoa</taxon>
        <taxon>Arthropoda</taxon>
        <taxon>Chelicerata</taxon>
        <taxon>Arachnida</taxon>
        <taxon>Araneae</taxon>
        <taxon>Araneomorphae</taxon>
        <taxon>Entelegynae</taxon>
        <taxon>Araneoidea</taxon>
        <taxon>Araneidae</taxon>
        <taxon>Araneus</taxon>
    </lineage>
</organism>
<keyword evidence="4" id="KW-0255">Endonuclease</keyword>
<feature type="domain" description="Reverse transcriptase RNase H-like" evidence="7">
    <location>
        <begin position="41"/>
        <end position="110"/>
    </location>
</feature>
<accession>A0A4Y2FJX0</accession>
<comment type="caution">
    <text evidence="8">The sequence shown here is derived from an EMBL/GenBank/DDBJ whole genome shotgun (WGS) entry which is preliminary data.</text>
</comment>
<sequence length="179" mass="20991">MLQAYHILNTSPRYHLLQTLRRLRLVQNYNMSKVVLNPLIFSRKVNAAEGKYSKYDRELLAIYYAIRFFRYFVEGCVVFTDHTPLTYAFEQNHENNSPRQIRHLEFIGQFTTDIRYIYGSANFVADTSSRIAEISFSESILTKCYRSGFGCRVAISSRIWFWSRAQAVELAVIKTSFIL</sequence>
<dbReference type="GO" id="GO:0016787">
    <property type="term" value="F:hydrolase activity"/>
    <property type="evidence" value="ECO:0007669"/>
    <property type="project" value="UniProtKB-KW"/>
</dbReference>
<evidence type="ECO:0000256" key="3">
    <source>
        <dbReference type="ARBA" id="ARBA00022722"/>
    </source>
</evidence>
<evidence type="ECO:0000313" key="9">
    <source>
        <dbReference type="Proteomes" id="UP000499080"/>
    </source>
</evidence>
<dbReference type="InterPro" id="IPR041373">
    <property type="entry name" value="RT_RNaseH"/>
</dbReference>
<evidence type="ECO:0000256" key="2">
    <source>
        <dbReference type="ARBA" id="ARBA00022695"/>
    </source>
</evidence>
<keyword evidence="9" id="KW-1185">Reference proteome</keyword>
<keyword evidence="6" id="KW-0695">RNA-directed DNA polymerase</keyword>
<dbReference type="InterPro" id="IPR050951">
    <property type="entry name" value="Retrovirus_Pol_polyprotein"/>
</dbReference>
<keyword evidence="3" id="KW-0540">Nuclease</keyword>
<dbReference type="OrthoDB" id="6435624at2759"/>
<protein>
    <recommendedName>
        <fullName evidence="7">Reverse transcriptase RNase H-like domain-containing protein</fullName>
    </recommendedName>
</protein>
<evidence type="ECO:0000256" key="6">
    <source>
        <dbReference type="ARBA" id="ARBA00022918"/>
    </source>
</evidence>